<accession>A0A383XRQ2</accession>
<protein>
    <recommendedName>
        <fullName evidence="3">Methyltransferase domain-containing protein</fullName>
    </recommendedName>
</protein>
<keyword evidence="2" id="KW-1185">Reference proteome</keyword>
<evidence type="ECO:0000313" key="1">
    <source>
        <dbReference type="EMBL" id="PWN55306.1"/>
    </source>
</evidence>
<evidence type="ECO:0000313" key="2">
    <source>
        <dbReference type="Proteomes" id="UP000251800"/>
    </source>
</evidence>
<dbReference type="AlphaFoldDB" id="A0A383XRQ2"/>
<dbReference type="EMBL" id="QEQK01000011">
    <property type="protein sequence ID" value="PWN55306.1"/>
    <property type="molecule type" value="Genomic_DNA"/>
</dbReference>
<gene>
    <name evidence="1" type="ORF">DEH80_12525</name>
</gene>
<dbReference type="OrthoDB" id="5974463at2"/>
<organism evidence="1 2">
    <name type="scientific">Abyssibacter profundi</name>
    <dbReference type="NCBI Taxonomy" id="2182787"/>
    <lineage>
        <taxon>Bacteria</taxon>
        <taxon>Pseudomonadati</taxon>
        <taxon>Pseudomonadota</taxon>
        <taxon>Gammaproteobacteria</taxon>
        <taxon>Chromatiales</taxon>
        <taxon>Oceanococcaceae</taxon>
        <taxon>Abyssibacter</taxon>
    </lineage>
</organism>
<dbReference type="RefSeq" id="WP_109720849.1">
    <property type="nucleotide sequence ID" value="NZ_QEQK01000011.1"/>
</dbReference>
<evidence type="ECO:0008006" key="3">
    <source>
        <dbReference type="Google" id="ProtNLM"/>
    </source>
</evidence>
<dbReference type="SUPFAM" id="SSF53335">
    <property type="entry name" value="S-adenosyl-L-methionine-dependent methyltransferases"/>
    <property type="match status" value="1"/>
</dbReference>
<dbReference type="Gene3D" id="3.40.50.150">
    <property type="entry name" value="Vaccinia Virus protein VP39"/>
    <property type="match status" value="1"/>
</dbReference>
<sequence length="328" mass="35112">MTAAGAADPGWSQYWAQGHLHSCPTTFSGFYGPQTQALWQRFASRLGPADRVLELGCGNGGLLRFLAGQFEVGTEPTLIGVDAAQLNPTGQVGDEGAGATPRFTLHSETPFDALEPTAEFTGLISQFAFEYGATESAWDAVEGAVAPQCNLCWVLHKQGSRLQRVAQDECVVLRTLLEPQGVLERAAQMLPLLLQAATPAGRQALNSSPAAVATRSHYNAAVAGLMEQARALTHGGYAEESLQQISVLLGSVPQLGRARAETELQQLRSGLVAHLARLDALCASALDAQAIEQYRARLERLGFRSITVSTLSEQGEEMGWVLEGLREQ</sequence>
<proteinExistence type="predicted"/>
<dbReference type="InterPro" id="IPR029063">
    <property type="entry name" value="SAM-dependent_MTases_sf"/>
</dbReference>
<name>A0A383XRQ2_9GAMM</name>
<comment type="caution">
    <text evidence="1">The sequence shown here is derived from an EMBL/GenBank/DDBJ whole genome shotgun (WGS) entry which is preliminary data.</text>
</comment>
<dbReference type="Proteomes" id="UP000251800">
    <property type="component" value="Unassembled WGS sequence"/>
</dbReference>
<reference evidence="1 2" key="1">
    <citation type="submission" date="2018-05" db="EMBL/GenBank/DDBJ databases">
        <title>Abyssibacter profundi OUC007T gen. nov., sp. nov, a marine bacterium isolated from seawater of the Mariana Trench.</title>
        <authorList>
            <person name="Zhou S."/>
        </authorList>
    </citation>
    <scope>NUCLEOTIDE SEQUENCE [LARGE SCALE GENOMIC DNA]</scope>
    <source>
        <strain evidence="1 2">OUC007</strain>
    </source>
</reference>